<dbReference type="AlphaFoldDB" id="A0A2U2I4X3"/>
<comment type="caution">
    <text evidence="4">The sequence shown here is derived from an EMBL/GenBank/DDBJ whole genome shotgun (WGS) entry which is preliminary data.</text>
</comment>
<dbReference type="SUPFAM" id="SSF52172">
    <property type="entry name" value="CheY-like"/>
    <property type="match status" value="1"/>
</dbReference>
<keyword evidence="1 2" id="KW-0597">Phosphoprotein</keyword>
<keyword evidence="4" id="KW-0418">Kinase</keyword>
<dbReference type="OrthoDB" id="5421695at2"/>
<evidence type="ECO:0000256" key="1">
    <source>
        <dbReference type="ARBA" id="ARBA00022553"/>
    </source>
</evidence>
<evidence type="ECO:0000313" key="4">
    <source>
        <dbReference type="EMBL" id="PWF54655.1"/>
    </source>
</evidence>
<evidence type="ECO:0000259" key="3">
    <source>
        <dbReference type="PROSITE" id="PS50110"/>
    </source>
</evidence>
<feature type="non-terminal residue" evidence="4">
    <location>
        <position position="1"/>
    </location>
</feature>
<protein>
    <submittedName>
        <fullName evidence="4">Histidine kinase</fullName>
    </submittedName>
</protein>
<name>A0A2U2I4X3_9BURK</name>
<dbReference type="Proteomes" id="UP000241421">
    <property type="component" value="Unassembled WGS sequence"/>
</dbReference>
<dbReference type="Gene3D" id="3.40.50.2300">
    <property type="match status" value="1"/>
</dbReference>
<gene>
    <name evidence="4" type="ORF">C7C56_005945</name>
</gene>
<keyword evidence="4" id="KW-0808">Transferase</keyword>
<accession>A0A2U2I4X3</accession>
<dbReference type="GO" id="GO:0016301">
    <property type="term" value="F:kinase activity"/>
    <property type="evidence" value="ECO:0007669"/>
    <property type="project" value="UniProtKB-KW"/>
</dbReference>
<organism evidence="4 5">
    <name type="scientific">Massilia glaciei</name>
    <dbReference type="NCBI Taxonomy" id="1524097"/>
    <lineage>
        <taxon>Bacteria</taxon>
        <taxon>Pseudomonadati</taxon>
        <taxon>Pseudomonadota</taxon>
        <taxon>Betaproteobacteria</taxon>
        <taxon>Burkholderiales</taxon>
        <taxon>Oxalobacteraceae</taxon>
        <taxon>Telluria group</taxon>
        <taxon>Massilia</taxon>
    </lineage>
</organism>
<dbReference type="InterPro" id="IPR011006">
    <property type="entry name" value="CheY-like_superfamily"/>
</dbReference>
<proteinExistence type="predicted"/>
<dbReference type="RefSeq" id="WP_146204301.1">
    <property type="nucleotide sequence ID" value="NZ_PXWF02000076.1"/>
</dbReference>
<dbReference type="SMART" id="SM00448">
    <property type="entry name" value="REC"/>
    <property type="match status" value="1"/>
</dbReference>
<dbReference type="InterPro" id="IPR050595">
    <property type="entry name" value="Bact_response_regulator"/>
</dbReference>
<dbReference type="PANTHER" id="PTHR44591:SF3">
    <property type="entry name" value="RESPONSE REGULATORY DOMAIN-CONTAINING PROTEIN"/>
    <property type="match status" value="1"/>
</dbReference>
<sequence>ADLAGLTVLAVDDEPDTLALLVRLLHECGARVLGAASAAEALALLARGRPDLLISDIGMPKVDGYELIRCVRALGAGGGGALPAIALTAFARAEDRRRALGAGYQAFLTKPVEQGELVALVARLARPGGGAPA</sequence>
<evidence type="ECO:0000256" key="2">
    <source>
        <dbReference type="PROSITE-ProRule" id="PRU00169"/>
    </source>
</evidence>
<dbReference type="GO" id="GO:0000160">
    <property type="term" value="P:phosphorelay signal transduction system"/>
    <property type="evidence" value="ECO:0007669"/>
    <property type="project" value="InterPro"/>
</dbReference>
<dbReference type="PANTHER" id="PTHR44591">
    <property type="entry name" value="STRESS RESPONSE REGULATOR PROTEIN 1"/>
    <property type="match status" value="1"/>
</dbReference>
<feature type="modified residue" description="4-aspartylphosphate" evidence="2">
    <location>
        <position position="56"/>
    </location>
</feature>
<dbReference type="InterPro" id="IPR001789">
    <property type="entry name" value="Sig_transdc_resp-reg_receiver"/>
</dbReference>
<feature type="domain" description="Response regulatory" evidence="3">
    <location>
        <begin position="7"/>
        <end position="125"/>
    </location>
</feature>
<reference evidence="4 5" key="1">
    <citation type="submission" date="2018-04" db="EMBL/GenBank/DDBJ databases">
        <title>Massilia violaceinigra sp. nov., a novel purple-pigmented bacterium isolated from Tianshan glacier, Xinjiang, China.</title>
        <authorList>
            <person name="Wang H."/>
        </authorList>
    </citation>
    <scope>NUCLEOTIDE SEQUENCE [LARGE SCALE GENOMIC DNA]</scope>
    <source>
        <strain evidence="4 5">B448-2</strain>
    </source>
</reference>
<dbReference type="Pfam" id="PF00072">
    <property type="entry name" value="Response_reg"/>
    <property type="match status" value="1"/>
</dbReference>
<dbReference type="EMBL" id="PXWF02000076">
    <property type="protein sequence ID" value="PWF54655.1"/>
    <property type="molecule type" value="Genomic_DNA"/>
</dbReference>
<evidence type="ECO:0000313" key="5">
    <source>
        <dbReference type="Proteomes" id="UP000241421"/>
    </source>
</evidence>
<dbReference type="PROSITE" id="PS50110">
    <property type="entry name" value="RESPONSE_REGULATORY"/>
    <property type="match status" value="1"/>
</dbReference>
<keyword evidence="5" id="KW-1185">Reference proteome</keyword>